<keyword evidence="2" id="KW-1185">Reference proteome</keyword>
<reference evidence="1 2" key="1">
    <citation type="submission" date="2018-08" db="EMBL/GenBank/DDBJ databases">
        <title>Genome and evolution of the arbuscular mycorrhizal fungus Diversispora epigaea (formerly Glomus versiforme) and its bacterial endosymbionts.</title>
        <authorList>
            <person name="Sun X."/>
            <person name="Fei Z."/>
            <person name="Harrison M."/>
        </authorList>
    </citation>
    <scope>NUCLEOTIDE SEQUENCE [LARGE SCALE GENOMIC DNA]</scope>
    <source>
        <strain evidence="1 2">IT104</strain>
    </source>
</reference>
<accession>A0A397JH33</accession>
<dbReference type="Proteomes" id="UP000266861">
    <property type="component" value="Unassembled WGS sequence"/>
</dbReference>
<sequence length="162" mass="19017">MDTQRKWSIKKLKKELTSRNICFDAKMGHNELINLLKQKMCEGSRFIEDYDEKFSKMDIDNDQIFHLSCGWALKYNQKYGKKGSGKRLAKKVVTTLTQFFMIGQRGPSNRYSAKDMVENNELMAEAIPSLKTIENWITRFSSQSKRFIIKTNKNIKKFNIKT</sequence>
<protein>
    <submittedName>
        <fullName evidence="1">Uncharacterized protein</fullName>
    </submittedName>
</protein>
<evidence type="ECO:0000313" key="1">
    <source>
        <dbReference type="EMBL" id="RHZ86108.1"/>
    </source>
</evidence>
<evidence type="ECO:0000313" key="2">
    <source>
        <dbReference type="Proteomes" id="UP000266861"/>
    </source>
</evidence>
<organism evidence="1 2">
    <name type="scientific">Diversispora epigaea</name>
    <dbReference type="NCBI Taxonomy" id="1348612"/>
    <lineage>
        <taxon>Eukaryota</taxon>
        <taxon>Fungi</taxon>
        <taxon>Fungi incertae sedis</taxon>
        <taxon>Mucoromycota</taxon>
        <taxon>Glomeromycotina</taxon>
        <taxon>Glomeromycetes</taxon>
        <taxon>Diversisporales</taxon>
        <taxon>Diversisporaceae</taxon>
        <taxon>Diversispora</taxon>
    </lineage>
</organism>
<dbReference type="EMBL" id="PQFF01000051">
    <property type="protein sequence ID" value="RHZ86108.1"/>
    <property type="molecule type" value="Genomic_DNA"/>
</dbReference>
<dbReference type="AlphaFoldDB" id="A0A397JH33"/>
<gene>
    <name evidence="1" type="ORF">Glove_54g99</name>
</gene>
<comment type="caution">
    <text evidence="1">The sequence shown here is derived from an EMBL/GenBank/DDBJ whole genome shotgun (WGS) entry which is preliminary data.</text>
</comment>
<dbReference type="OrthoDB" id="2441667at2759"/>
<name>A0A397JH33_9GLOM</name>
<proteinExistence type="predicted"/>